<dbReference type="InterPro" id="IPR046513">
    <property type="entry name" value="DUF6691"/>
</dbReference>
<evidence type="ECO:0000256" key="1">
    <source>
        <dbReference type="SAM" id="Phobius"/>
    </source>
</evidence>
<feature type="transmembrane region" description="Helical" evidence="1">
    <location>
        <begin position="106"/>
        <end position="130"/>
    </location>
</feature>
<organism evidence="2 3">
    <name type="scientific">Leucothrix arctica</name>
    <dbReference type="NCBI Taxonomy" id="1481894"/>
    <lineage>
        <taxon>Bacteria</taxon>
        <taxon>Pseudomonadati</taxon>
        <taxon>Pseudomonadota</taxon>
        <taxon>Gammaproteobacteria</taxon>
        <taxon>Thiotrichales</taxon>
        <taxon>Thiotrichaceae</taxon>
        <taxon>Leucothrix</taxon>
    </lineage>
</organism>
<accession>A0A317CBK0</accession>
<reference evidence="2 3" key="1">
    <citation type="submission" date="2018-05" db="EMBL/GenBank/DDBJ databases">
        <title>Leucothrix arctica sp. nov., isolated from Arctic seawater.</title>
        <authorList>
            <person name="Choi A."/>
            <person name="Baek K."/>
        </authorList>
    </citation>
    <scope>NUCLEOTIDE SEQUENCE [LARGE SCALE GENOMIC DNA]</scope>
    <source>
        <strain evidence="2 3">IMCC9719</strain>
    </source>
</reference>
<keyword evidence="1" id="KW-1133">Transmembrane helix</keyword>
<gene>
    <name evidence="2" type="ORF">DKT75_19160</name>
</gene>
<dbReference type="Proteomes" id="UP000245506">
    <property type="component" value="Unassembled WGS sequence"/>
</dbReference>
<dbReference type="AlphaFoldDB" id="A0A317CBK0"/>
<keyword evidence="1" id="KW-0812">Transmembrane</keyword>
<keyword evidence="1" id="KW-0472">Membrane</keyword>
<dbReference type="EMBL" id="QGKL01000042">
    <property type="protein sequence ID" value="PWQ93730.1"/>
    <property type="molecule type" value="Genomic_DNA"/>
</dbReference>
<feature type="transmembrane region" description="Helical" evidence="1">
    <location>
        <begin position="82"/>
        <end position="100"/>
    </location>
</feature>
<name>A0A317CBK0_9GAMM</name>
<feature type="transmembrane region" description="Helical" evidence="1">
    <location>
        <begin position="42"/>
        <end position="61"/>
    </location>
</feature>
<keyword evidence="3" id="KW-1185">Reference proteome</keyword>
<dbReference type="Pfam" id="PF20398">
    <property type="entry name" value="DUF6691"/>
    <property type="match status" value="1"/>
</dbReference>
<dbReference type="OrthoDB" id="9790409at2"/>
<comment type="caution">
    <text evidence="2">The sequence shown here is derived from an EMBL/GenBank/DDBJ whole genome shotgun (WGS) entry which is preliminary data.</text>
</comment>
<sequence>MFNISALICGLLFGLGLAASGMTNPEKVIGFLDLFGNWDPDLLFVMGSAVLTTVISFRFVLKKDKPFFAPIFSLPTAAGLDKRLLTGASLFGIGWGLYGYCPGPAVAALGYLKPTAFLFVAAMLLGMLFVERKLK</sequence>
<dbReference type="RefSeq" id="WP_109825832.1">
    <property type="nucleotide sequence ID" value="NZ_QGKL01000042.1"/>
</dbReference>
<evidence type="ECO:0000313" key="3">
    <source>
        <dbReference type="Proteomes" id="UP000245506"/>
    </source>
</evidence>
<protein>
    <submittedName>
        <fullName evidence="2">Transporter</fullName>
    </submittedName>
</protein>
<proteinExistence type="predicted"/>
<evidence type="ECO:0000313" key="2">
    <source>
        <dbReference type="EMBL" id="PWQ93730.1"/>
    </source>
</evidence>